<proteinExistence type="predicted"/>
<name>A0A1H8TKH1_9EURY</name>
<dbReference type="SUPFAM" id="SSF46785">
    <property type="entry name" value="Winged helix' DNA-binding domain"/>
    <property type="match status" value="1"/>
</dbReference>
<accession>A0A1H8TKH1</accession>
<reference evidence="2" key="1">
    <citation type="submission" date="2016-10" db="EMBL/GenBank/DDBJ databases">
        <authorList>
            <person name="Varghese N."/>
            <person name="Submissions S."/>
        </authorList>
    </citation>
    <scope>NUCLEOTIDE SEQUENCE [LARGE SCALE GENOMIC DNA]</scope>
    <source>
        <strain evidence="2">CGMCC 1.10121</strain>
    </source>
</reference>
<keyword evidence="2" id="KW-1185">Reference proteome</keyword>
<dbReference type="EMBL" id="FODV01000007">
    <property type="protein sequence ID" value="SEO91054.1"/>
    <property type="molecule type" value="Genomic_DNA"/>
</dbReference>
<evidence type="ECO:0000313" key="2">
    <source>
        <dbReference type="Proteomes" id="UP000199126"/>
    </source>
</evidence>
<protein>
    <submittedName>
        <fullName evidence="1">Uncharacterized protein</fullName>
    </submittedName>
</protein>
<dbReference type="Gene3D" id="1.10.10.10">
    <property type="entry name" value="Winged helix-like DNA-binding domain superfamily/Winged helix DNA-binding domain"/>
    <property type="match status" value="1"/>
</dbReference>
<evidence type="ECO:0000313" key="1">
    <source>
        <dbReference type="EMBL" id="SEO91054.1"/>
    </source>
</evidence>
<dbReference type="Proteomes" id="UP000199126">
    <property type="component" value="Unassembled WGS sequence"/>
</dbReference>
<dbReference type="InterPro" id="IPR036390">
    <property type="entry name" value="WH_DNA-bd_sf"/>
</dbReference>
<dbReference type="AlphaFoldDB" id="A0A1H8TKH1"/>
<gene>
    <name evidence="1" type="ORF">SAMN04487948_107107</name>
</gene>
<organism evidence="1 2">
    <name type="scientific">Halogranum amylolyticum</name>
    <dbReference type="NCBI Taxonomy" id="660520"/>
    <lineage>
        <taxon>Archaea</taxon>
        <taxon>Methanobacteriati</taxon>
        <taxon>Methanobacteriota</taxon>
        <taxon>Stenosarchaea group</taxon>
        <taxon>Halobacteria</taxon>
        <taxon>Halobacteriales</taxon>
        <taxon>Haloferacaceae</taxon>
    </lineage>
</organism>
<sequence>MLLRNNTMASDSSQALLAALAEGGPIDVCSLANVLGCHPTTVDRRCCDLQADGYACHTSSGVYDITAEGRSYLAELNE</sequence>
<dbReference type="InterPro" id="IPR036388">
    <property type="entry name" value="WH-like_DNA-bd_sf"/>
</dbReference>